<evidence type="ECO:0000256" key="8">
    <source>
        <dbReference type="ARBA" id="ARBA00022679"/>
    </source>
</evidence>
<evidence type="ECO:0000256" key="10">
    <source>
        <dbReference type="ARBA" id="ARBA00022777"/>
    </source>
</evidence>
<dbReference type="CDD" id="cd16917">
    <property type="entry name" value="HATPase_UhpB-NarQ-NarX-like"/>
    <property type="match status" value="1"/>
</dbReference>
<dbReference type="SUPFAM" id="SSF55874">
    <property type="entry name" value="ATPase domain of HSP90 chaperone/DNA topoisomerase II/histidine kinase"/>
    <property type="match status" value="1"/>
</dbReference>
<feature type="domain" description="Histidine kinase" evidence="18">
    <location>
        <begin position="297"/>
        <end position="389"/>
    </location>
</feature>
<keyword evidence="11" id="KW-0408">Iron</keyword>
<feature type="transmembrane region" description="Helical" evidence="17">
    <location>
        <begin position="134"/>
        <end position="154"/>
    </location>
</feature>
<evidence type="ECO:0000256" key="1">
    <source>
        <dbReference type="ARBA" id="ARBA00000085"/>
    </source>
</evidence>
<feature type="transmembrane region" description="Helical" evidence="17">
    <location>
        <begin position="70"/>
        <end position="95"/>
    </location>
</feature>
<dbReference type="PANTHER" id="PTHR24421:SF62">
    <property type="entry name" value="SENSORY TRANSDUCTION HISTIDINE KINASE"/>
    <property type="match status" value="1"/>
</dbReference>
<feature type="transmembrane region" description="Helical" evidence="17">
    <location>
        <begin position="17"/>
        <end position="34"/>
    </location>
</feature>
<proteinExistence type="predicted"/>
<dbReference type="EMBL" id="LT629772">
    <property type="protein sequence ID" value="SDT05422.1"/>
    <property type="molecule type" value="Genomic_DNA"/>
</dbReference>
<keyword evidence="17" id="KW-1133">Transmembrane helix</keyword>
<dbReference type="GO" id="GO:0005737">
    <property type="term" value="C:cytoplasm"/>
    <property type="evidence" value="ECO:0007669"/>
    <property type="project" value="UniProtKB-SubCell"/>
</dbReference>
<comment type="cofactor">
    <cofactor evidence="2">
        <name>[4Fe-4S] cluster</name>
        <dbReference type="ChEBI" id="CHEBI:49883"/>
    </cofactor>
</comment>
<keyword evidence="16" id="KW-0175">Coiled coil</keyword>
<dbReference type="InterPro" id="IPR011712">
    <property type="entry name" value="Sig_transdc_His_kin_sub3_dim/P"/>
</dbReference>
<dbReference type="InterPro" id="IPR004358">
    <property type="entry name" value="Sig_transdc_His_kin-like_C"/>
</dbReference>
<keyword evidence="9" id="KW-0479">Metal-binding</keyword>
<sequence length="392" mass="41754">MATGLLRPVAFDLLRRSEHVLLVVLLALGVGGAWSSPLRWVLIGGAAAVGGWYGWGIVVARKRRTRATAVLWLAILTVGCAGLAVGSAGFVWLAFPLFLLYTQLLPLRIAVPSVVLVVIGVIVRTVIGRGGWDTSVVVGPVIGATVAVVISVVYRDLAEQTRQRARLIDQLTSTRDELAASERQAGMLAERERLARELHDTVTQELTGIILLLRTARDTKTGSSTALHDQLDIAIDSAGSVLTETRRMVQALTPTQWSESSLPEALNRVLAASTGPDTRLHLDGEQRSVPTPVAVALLRAAQEGVANAVRHARADRIDVTLTFLPDAVSLDVVDDGIGFDPEQPYGSTTGTGLGLSGLRTRIAELDGTMEIESVPGQGTALNLTVPRKDRDG</sequence>
<dbReference type="GO" id="GO:0000155">
    <property type="term" value="F:phosphorelay sensor kinase activity"/>
    <property type="evidence" value="ECO:0007669"/>
    <property type="project" value="InterPro"/>
</dbReference>
<dbReference type="InterPro" id="IPR005467">
    <property type="entry name" value="His_kinase_dom"/>
</dbReference>
<dbReference type="SMART" id="SM00387">
    <property type="entry name" value="HATPase_c"/>
    <property type="match status" value="1"/>
</dbReference>
<dbReference type="PRINTS" id="PR00344">
    <property type="entry name" value="BCTRLSENSOR"/>
</dbReference>
<evidence type="ECO:0000256" key="4">
    <source>
        <dbReference type="ARBA" id="ARBA00012438"/>
    </source>
</evidence>
<evidence type="ECO:0000256" key="14">
    <source>
        <dbReference type="ARBA" id="ARBA00024827"/>
    </source>
</evidence>
<evidence type="ECO:0000256" key="2">
    <source>
        <dbReference type="ARBA" id="ARBA00001966"/>
    </source>
</evidence>
<dbReference type="PIRSF" id="PIRSF037434">
    <property type="entry name" value="STHK_ChrS"/>
    <property type="match status" value="1"/>
</dbReference>
<comment type="subcellular location">
    <subcellularLocation>
        <location evidence="3">Cytoplasm</location>
    </subcellularLocation>
</comment>
<evidence type="ECO:0000256" key="3">
    <source>
        <dbReference type="ARBA" id="ARBA00004496"/>
    </source>
</evidence>
<dbReference type="STRING" id="630515.SAMN04489812_3968"/>
<dbReference type="AlphaFoldDB" id="A0A1H1X874"/>
<dbReference type="Gene3D" id="3.30.565.10">
    <property type="entry name" value="Histidine kinase-like ATPase, C-terminal domain"/>
    <property type="match status" value="1"/>
</dbReference>
<keyword evidence="13" id="KW-0411">Iron-sulfur</keyword>
<dbReference type="InterPro" id="IPR017205">
    <property type="entry name" value="Sig_transdc_His_kinase_ChrS"/>
</dbReference>
<evidence type="ECO:0000256" key="13">
    <source>
        <dbReference type="ARBA" id="ARBA00023014"/>
    </source>
</evidence>
<dbReference type="InterPro" id="IPR036890">
    <property type="entry name" value="HATPase_C_sf"/>
</dbReference>
<dbReference type="Gene3D" id="1.20.5.1930">
    <property type="match status" value="1"/>
</dbReference>
<dbReference type="InterPro" id="IPR003594">
    <property type="entry name" value="HATPase_dom"/>
</dbReference>
<dbReference type="GO" id="GO:0046983">
    <property type="term" value="F:protein dimerization activity"/>
    <property type="evidence" value="ECO:0007669"/>
    <property type="project" value="InterPro"/>
</dbReference>
<evidence type="ECO:0000256" key="5">
    <source>
        <dbReference type="ARBA" id="ARBA00017322"/>
    </source>
</evidence>
<dbReference type="OrthoDB" id="144293at2"/>
<keyword evidence="17" id="KW-0472">Membrane</keyword>
<comment type="function">
    <text evidence="14">Member of the two-component regulatory system NreB/NreC involved in the control of dissimilatory nitrate/nitrite reduction in response to oxygen. NreB functions as a direct oxygen sensor histidine kinase which is autophosphorylated, in the absence of oxygen, probably at the conserved histidine residue, and transfers its phosphate group probably to a conserved aspartate residue of NreC. NreB/NreC activates the expression of the nitrate (narGHJI) and nitrite (nir) reductase operons, as well as the putative nitrate transporter gene narT.</text>
</comment>
<dbReference type="RefSeq" id="WP_091527155.1">
    <property type="nucleotide sequence ID" value="NZ_LT629772.1"/>
</dbReference>
<evidence type="ECO:0000256" key="15">
    <source>
        <dbReference type="ARBA" id="ARBA00030800"/>
    </source>
</evidence>
<keyword evidence="6" id="KW-0004">4Fe-4S</keyword>
<feature type="coiled-coil region" evidence="16">
    <location>
        <begin position="157"/>
        <end position="184"/>
    </location>
</feature>
<feature type="transmembrane region" description="Helical" evidence="17">
    <location>
        <begin position="40"/>
        <end position="58"/>
    </location>
</feature>
<name>A0A1H1X874_9ACTN</name>
<feature type="transmembrane region" description="Helical" evidence="17">
    <location>
        <begin position="107"/>
        <end position="127"/>
    </location>
</feature>
<keyword evidence="17" id="KW-0812">Transmembrane</keyword>
<evidence type="ECO:0000256" key="7">
    <source>
        <dbReference type="ARBA" id="ARBA00022490"/>
    </source>
</evidence>
<reference evidence="19 20" key="1">
    <citation type="submission" date="2016-10" db="EMBL/GenBank/DDBJ databases">
        <authorList>
            <person name="de Groot N.N."/>
        </authorList>
    </citation>
    <scope>NUCLEOTIDE SEQUENCE [LARGE SCALE GENOMIC DNA]</scope>
    <source>
        <strain evidence="19 20">DSM 21800</strain>
    </source>
</reference>
<evidence type="ECO:0000313" key="20">
    <source>
        <dbReference type="Proteomes" id="UP000199103"/>
    </source>
</evidence>
<evidence type="ECO:0000256" key="11">
    <source>
        <dbReference type="ARBA" id="ARBA00023004"/>
    </source>
</evidence>
<evidence type="ECO:0000259" key="18">
    <source>
        <dbReference type="PROSITE" id="PS50109"/>
    </source>
</evidence>
<dbReference type="GO" id="GO:0016020">
    <property type="term" value="C:membrane"/>
    <property type="evidence" value="ECO:0007669"/>
    <property type="project" value="InterPro"/>
</dbReference>
<gene>
    <name evidence="19" type="ORF">SAMN04489812_3968</name>
</gene>
<accession>A0A1H1X874</accession>
<keyword evidence="12" id="KW-0902">Two-component regulatory system</keyword>
<evidence type="ECO:0000256" key="12">
    <source>
        <dbReference type="ARBA" id="ARBA00023012"/>
    </source>
</evidence>
<dbReference type="EC" id="2.7.13.3" evidence="4"/>
<dbReference type="GO" id="GO:0051539">
    <property type="term" value="F:4 iron, 4 sulfur cluster binding"/>
    <property type="evidence" value="ECO:0007669"/>
    <property type="project" value="UniProtKB-KW"/>
</dbReference>
<dbReference type="GO" id="GO:0046872">
    <property type="term" value="F:metal ion binding"/>
    <property type="evidence" value="ECO:0007669"/>
    <property type="project" value="UniProtKB-KW"/>
</dbReference>
<evidence type="ECO:0000256" key="16">
    <source>
        <dbReference type="SAM" id="Coils"/>
    </source>
</evidence>
<dbReference type="Proteomes" id="UP000199103">
    <property type="component" value="Chromosome I"/>
</dbReference>
<evidence type="ECO:0000313" key="19">
    <source>
        <dbReference type="EMBL" id="SDT05422.1"/>
    </source>
</evidence>
<dbReference type="Pfam" id="PF02518">
    <property type="entry name" value="HATPase_c"/>
    <property type="match status" value="1"/>
</dbReference>
<evidence type="ECO:0000256" key="6">
    <source>
        <dbReference type="ARBA" id="ARBA00022485"/>
    </source>
</evidence>
<protein>
    <recommendedName>
        <fullName evidence="5">Oxygen sensor histidine kinase NreB</fullName>
        <ecNumber evidence="4">2.7.13.3</ecNumber>
    </recommendedName>
    <alternativeName>
        <fullName evidence="15">Nitrogen regulation protein B</fullName>
    </alternativeName>
</protein>
<evidence type="ECO:0000256" key="9">
    <source>
        <dbReference type="ARBA" id="ARBA00022723"/>
    </source>
</evidence>
<keyword evidence="8" id="KW-0808">Transferase</keyword>
<keyword evidence="20" id="KW-1185">Reference proteome</keyword>
<evidence type="ECO:0000256" key="17">
    <source>
        <dbReference type="SAM" id="Phobius"/>
    </source>
</evidence>
<dbReference type="PANTHER" id="PTHR24421">
    <property type="entry name" value="NITRATE/NITRITE SENSOR PROTEIN NARX-RELATED"/>
    <property type="match status" value="1"/>
</dbReference>
<keyword evidence="10 19" id="KW-0418">Kinase</keyword>
<dbReference type="InterPro" id="IPR050482">
    <property type="entry name" value="Sensor_HK_TwoCompSys"/>
</dbReference>
<organism evidence="19 20">
    <name type="scientific">Microlunatus soli</name>
    <dbReference type="NCBI Taxonomy" id="630515"/>
    <lineage>
        <taxon>Bacteria</taxon>
        <taxon>Bacillati</taxon>
        <taxon>Actinomycetota</taxon>
        <taxon>Actinomycetes</taxon>
        <taxon>Propionibacteriales</taxon>
        <taxon>Propionibacteriaceae</taxon>
        <taxon>Microlunatus</taxon>
    </lineage>
</organism>
<keyword evidence="7" id="KW-0963">Cytoplasm</keyword>
<dbReference type="PROSITE" id="PS50109">
    <property type="entry name" value="HIS_KIN"/>
    <property type="match status" value="1"/>
</dbReference>
<comment type="catalytic activity">
    <reaction evidence="1">
        <text>ATP + protein L-histidine = ADP + protein N-phospho-L-histidine.</text>
        <dbReference type="EC" id="2.7.13.3"/>
    </reaction>
</comment>
<dbReference type="Pfam" id="PF07730">
    <property type="entry name" value="HisKA_3"/>
    <property type="match status" value="1"/>
</dbReference>